<dbReference type="AlphaFoldDB" id="A0A3P8H082"/>
<evidence type="ECO:0000313" key="2">
    <source>
        <dbReference type="Proteomes" id="UP000269396"/>
    </source>
</evidence>
<evidence type="ECO:0000313" key="1">
    <source>
        <dbReference type="EMBL" id="VDP39953.1"/>
    </source>
</evidence>
<gene>
    <name evidence="1" type="ORF">SMTD_LOCUS7530</name>
</gene>
<dbReference type="EMBL" id="UZAL01028289">
    <property type="protein sequence ID" value="VDP39953.1"/>
    <property type="molecule type" value="Genomic_DNA"/>
</dbReference>
<proteinExistence type="predicted"/>
<organism evidence="1 2">
    <name type="scientific">Schistosoma mattheei</name>
    <dbReference type="NCBI Taxonomy" id="31246"/>
    <lineage>
        <taxon>Eukaryota</taxon>
        <taxon>Metazoa</taxon>
        <taxon>Spiralia</taxon>
        <taxon>Lophotrochozoa</taxon>
        <taxon>Platyhelminthes</taxon>
        <taxon>Trematoda</taxon>
        <taxon>Digenea</taxon>
        <taxon>Strigeidida</taxon>
        <taxon>Schistosomatoidea</taxon>
        <taxon>Schistosomatidae</taxon>
        <taxon>Schistosoma</taxon>
    </lineage>
</organism>
<keyword evidence="2" id="KW-1185">Reference proteome</keyword>
<accession>A0A3P8H082</accession>
<sequence>MTFSENSYLPTDNLHYELLVVSKLFHVSFDHDKMQRNY</sequence>
<dbReference type="Proteomes" id="UP000269396">
    <property type="component" value="Unassembled WGS sequence"/>
</dbReference>
<reference evidence="1 2" key="1">
    <citation type="submission" date="2018-11" db="EMBL/GenBank/DDBJ databases">
        <authorList>
            <consortium name="Pathogen Informatics"/>
        </authorList>
    </citation>
    <scope>NUCLEOTIDE SEQUENCE [LARGE SCALE GENOMIC DNA]</scope>
    <source>
        <strain>Denwood</strain>
        <strain evidence="2">Zambia</strain>
    </source>
</reference>
<protein>
    <submittedName>
        <fullName evidence="1">Uncharacterized protein</fullName>
    </submittedName>
</protein>
<name>A0A3P8H082_9TREM</name>